<dbReference type="CDD" id="cd00055">
    <property type="entry name" value="EGF_Lam"/>
    <property type="match status" value="1"/>
</dbReference>
<evidence type="ECO:0000256" key="9">
    <source>
        <dbReference type="ARBA" id="ARBA00023180"/>
    </source>
</evidence>
<feature type="domain" description="Fibronectin type-III" evidence="12">
    <location>
        <begin position="761"/>
        <end position="857"/>
    </location>
</feature>
<comment type="subcellular location">
    <subcellularLocation>
        <location evidence="1">Secreted</location>
        <location evidence="1">Extracellular space</location>
        <location evidence="1">Extracellular matrix</location>
    </subcellularLocation>
</comment>
<feature type="domain" description="Fibronectin type-III" evidence="12">
    <location>
        <begin position="673"/>
        <end position="760"/>
    </location>
</feature>
<dbReference type="Ensembl" id="ENSPSTT00000001295.1">
    <property type="protein sequence ID" value="ENSPSTP00000001231.1"/>
    <property type="gene ID" value="ENSPSTG00000000947.1"/>
</dbReference>
<evidence type="ECO:0000256" key="5">
    <source>
        <dbReference type="ARBA" id="ARBA00022536"/>
    </source>
</evidence>
<sequence>MDFQSWFAFPVGILLCCALQTSAVQLPASENCTSNSQRISFSHSYKIDLPTSSQIKVEADPLQHEGNSGEQLDPGEAEENEEQDIIFRHNIHVHAPEGSCETLAHVKDLLERMEKLEKEVAQLREVCSPQKCCGGSVMHCSGHGMFLYETCSCKCAEGWEGSDCSRPTCPNLCSGHGRCDGGRCICDEPYFSEDCSQQLCPENCSSNGVCDTAKGVCLCYEEFIGEDCSEKRCPGDCSGNGFCDTGECYCHEGFFGPDCSQVLAPQNLQLLNATEDSMAVSWDQMIDVDNYLISYYPVGHETLEKQVHLPKEQLSYEITGLRPSTTYNVTLRHVKKGIASEPVHLEASTVPSALSAIWVMEEMEYSLEVEWENPPTDVDYYKLKFRSLVDMDEKQVMVPKSSDPKSRHIMTGLKPGMEYEVTVIPVKDDTEGKPSSVSGRTGIDSPTNVVTDRVTEDAATVSWNKVQAPIDRYMVRYASADGDTKETEVGSDNSIITLLHLKPGMEYTIHIWAEKGPHRSKKASTRALTGELQWQQEETGSEFQTPLLIFLLVSVQFLYCTGFRQKIHFILISVTDRVLLTEIDSPTKLLTDQVAENAITVSWNKVQALIDRYRVNYTSADGDTEEREVEKDKNVTTLAGLKPGMKYVIHIWAEKGEQQSKRASTEAVTEIDSPTHLVTDQVTEDTITISWDRVLALIDRYVVNYTSADGDTEEIEVGKNKTAATLVGLKPGTEYVIYLWAEKGVRQSKRTSTEAVTELDSPKNLVTDQVTEDSATISWDSVRAPIDRYIVSYTSADGGTKEIEEVQLDPGKQQFVLEGLEQGTKYTVFVMAYKGDHQSRKTVGTFSTVSFLYPYPADCAQMQQNGNTSSGVYTIYLNGNGSRPMQVYCDMTTDGGGWIVFQRRSTGELDFYKRWKNYVEGFGDPTGEFWLGLDQLHNLTSSSPIHYELRVDLRTANESAYAVYDFFQVASSRERYRLSVGNYRGNAGDAMTYHNGWKFTTWDRDNDVALSNCALTHHGAWWYKNCHLANLNGKYGESKHSEGVNWEPWKGHEFSIPFTEMKIRPQSSSNESVLARKKRSLPGKRRKISF</sequence>
<dbReference type="PANTHER" id="PTHR46708">
    <property type="entry name" value="TENASCIN"/>
    <property type="match status" value="1"/>
</dbReference>
<feature type="domain" description="Fibronectin type-III" evidence="12">
    <location>
        <begin position="585"/>
        <end position="672"/>
    </location>
</feature>
<name>A0A8C9EIN5_PAVCR</name>
<dbReference type="CDD" id="cd00063">
    <property type="entry name" value="FN3"/>
    <property type="match status" value="6"/>
</dbReference>
<dbReference type="Pfam" id="PF23106">
    <property type="entry name" value="EGF_Teneurin"/>
    <property type="match status" value="1"/>
</dbReference>
<feature type="domain" description="Fibronectin type-III" evidence="12">
    <location>
        <begin position="445"/>
        <end position="533"/>
    </location>
</feature>
<feature type="compositionally biased region" description="Polar residues" evidence="10">
    <location>
        <begin position="433"/>
        <end position="448"/>
    </location>
</feature>
<dbReference type="FunFam" id="2.60.40.10:FF:000099">
    <property type="entry name" value="Fibronectin 1"/>
    <property type="match status" value="4"/>
</dbReference>
<dbReference type="InterPro" id="IPR020837">
    <property type="entry name" value="Fibrinogen_CS"/>
</dbReference>
<dbReference type="Gene3D" id="2.10.25.10">
    <property type="entry name" value="Laminin"/>
    <property type="match status" value="3"/>
</dbReference>
<dbReference type="SMART" id="SM00186">
    <property type="entry name" value="FBG"/>
    <property type="match status" value="1"/>
</dbReference>
<dbReference type="PROSITE" id="PS00022">
    <property type="entry name" value="EGF_1"/>
    <property type="match status" value="1"/>
</dbReference>
<comment type="similarity">
    <text evidence="2">Belongs to the tenascin family.</text>
</comment>
<keyword evidence="7" id="KW-0677">Repeat</keyword>
<evidence type="ECO:0000256" key="10">
    <source>
        <dbReference type="SAM" id="MobiDB-lite"/>
    </source>
</evidence>
<reference evidence="14" key="2">
    <citation type="submission" date="2025-09" db="UniProtKB">
        <authorList>
            <consortium name="Ensembl"/>
        </authorList>
    </citation>
    <scope>IDENTIFICATION</scope>
</reference>
<dbReference type="InterPro" id="IPR002049">
    <property type="entry name" value="LE_dom"/>
</dbReference>
<dbReference type="AlphaFoldDB" id="A0A8C9EIN5"/>
<dbReference type="PANTHER" id="PTHR46708:SF12">
    <property type="entry name" value="TENASCIN N"/>
    <property type="match status" value="1"/>
</dbReference>
<dbReference type="PROSITE" id="PS50853">
    <property type="entry name" value="FN3"/>
    <property type="match status" value="5"/>
</dbReference>
<keyword evidence="8" id="KW-1015">Disulfide bond</keyword>
<dbReference type="FunFam" id="3.90.215.10:FF:000001">
    <property type="entry name" value="Tenascin isoform 1"/>
    <property type="match status" value="1"/>
</dbReference>
<keyword evidence="15" id="KW-1185">Reference proteome</keyword>
<evidence type="ECO:0000259" key="13">
    <source>
        <dbReference type="PROSITE" id="PS51406"/>
    </source>
</evidence>
<keyword evidence="6 11" id="KW-0732">Signal</keyword>
<evidence type="ECO:0000256" key="3">
    <source>
        <dbReference type="ARBA" id="ARBA00022525"/>
    </source>
</evidence>
<dbReference type="SUPFAM" id="SSF49265">
    <property type="entry name" value="Fibronectin type III"/>
    <property type="match status" value="4"/>
</dbReference>
<dbReference type="Gene3D" id="2.60.40.10">
    <property type="entry name" value="Immunoglobulins"/>
    <property type="match status" value="6"/>
</dbReference>
<dbReference type="GO" id="GO:0005615">
    <property type="term" value="C:extracellular space"/>
    <property type="evidence" value="ECO:0007669"/>
    <property type="project" value="TreeGrafter"/>
</dbReference>
<dbReference type="InterPro" id="IPR036116">
    <property type="entry name" value="FN3_sf"/>
</dbReference>
<dbReference type="FunFam" id="2.10.25.10:FF:000001">
    <property type="entry name" value="Tenascin C"/>
    <property type="match status" value="2"/>
</dbReference>
<feature type="region of interest" description="Disordered" evidence="10">
    <location>
        <begin position="1067"/>
        <end position="1090"/>
    </location>
</feature>
<dbReference type="InterPro" id="IPR000742">
    <property type="entry name" value="EGF"/>
</dbReference>
<dbReference type="InterPro" id="IPR002181">
    <property type="entry name" value="Fibrinogen_a/b/g_C_dom"/>
</dbReference>
<dbReference type="InterPro" id="IPR014716">
    <property type="entry name" value="Fibrinogen_a/b/g_C_1"/>
</dbReference>
<protein>
    <submittedName>
        <fullName evidence="14">Tenascin N</fullName>
    </submittedName>
</protein>
<dbReference type="InterPro" id="IPR003961">
    <property type="entry name" value="FN3_dom"/>
</dbReference>
<dbReference type="NCBIfam" id="NF040941">
    <property type="entry name" value="GGGWT_bact"/>
    <property type="match status" value="1"/>
</dbReference>
<evidence type="ECO:0000256" key="4">
    <source>
        <dbReference type="ARBA" id="ARBA00022530"/>
    </source>
</evidence>
<keyword evidence="3" id="KW-0964">Secreted</keyword>
<feature type="chain" id="PRO_5034911829" evidence="11">
    <location>
        <begin position="24"/>
        <end position="1090"/>
    </location>
</feature>
<reference evidence="14" key="1">
    <citation type="submission" date="2025-08" db="UniProtKB">
        <authorList>
            <consortium name="Ensembl"/>
        </authorList>
    </citation>
    <scope>IDENTIFICATION</scope>
</reference>
<feature type="region of interest" description="Disordered" evidence="10">
    <location>
        <begin position="61"/>
        <end position="80"/>
    </location>
</feature>
<evidence type="ECO:0000256" key="11">
    <source>
        <dbReference type="SAM" id="SignalP"/>
    </source>
</evidence>
<feature type="compositionally biased region" description="Basic residues" evidence="10">
    <location>
        <begin position="1075"/>
        <end position="1090"/>
    </location>
</feature>
<evidence type="ECO:0000256" key="7">
    <source>
        <dbReference type="ARBA" id="ARBA00022737"/>
    </source>
</evidence>
<dbReference type="InterPro" id="IPR036056">
    <property type="entry name" value="Fibrinogen-like_C"/>
</dbReference>
<dbReference type="SUPFAM" id="SSF56496">
    <property type="entry name" value="Fibrinogen C-terminal domain-like"/>
    <property type="match status" value="1"/>
</dbReference>
<dbReference type="InterPro" id="IPR013783">
    <property type="entry name" value="Ig-like_fold"/>
</dbReference>
<proteinExistence type="inferred from homology"/>
<keyword evidence="9" id="KW-0325">Glycoprotein</keyword>
<keyword evidence="4" id="KW-0272">Extracellular matrix</keyword>
<accession>A0A8C9EIN5</accession>
<dbReference type="PROSITE" id="PS00514">
    <property type="entry name" value="FIBRINOGEN_C_1"/>
    <property type="match status" value="1"/>
</dbReference>
<dbReference type="PROSITE" id="PS51406">
    <property type="entry name" value="FIBRINOGEN_C_2"/>
    <property type="match status" value="1"/>
</dbReference>
<evidence type="ECO:0000256" key="8">
    <source>
        <dbReference type="ARBA" id="ARBA00023157"/>
    </source>
</evidence>
<evidence type="ECO:0000259" key="12">
    <source>
        <dbReference type="PROSITE" id="PS50853"/>
    </source>
</evidence>
<evidence type="ECO:0000256" key="6">
    <source>
        <dbReference type="ARBA" id="ARBA00022729"/>
    </source>
</evidence>
<keyword evidence="5" id="KW-0245">EGF-like domain</keyword>
<dbReference type="GO" id="GO:0098966">
    <property type="term" value="C:perisynaptic extracellular matrix"/>
    <property type="evidence" value="ECO:0007669"/>
    <property type="project" value="TreeGrafter"/>
</dbReference>
<organism evidence="14 15">
    <name type="scientific">Pavo cristatus</name>
    <name type="common">Indian peafowl</name>
    <name type="synonym">Blue peafowl</name>
    <dbReference type="NCBI Taxonomy" id="9049"/>
    <lineage>
        <taxon>Eukaryota</taxon>
        <taxon>Metazoa</taxon>
        <taxon>Chordata</taxon>
        <taxon>Craniata</taxon>
        <taxon>Vertebrata</taxon>
        <taxon>Euteleostomi</taxon>
        <taxon>Archelosauria</taxon>
        <taxon>Archosauria</taxon>
        <taxon>Dinosauria</taxon>
        <taxon>Saurischia</taxon>
        <taxon>Theropoda</taxon>
        <taxon>Coelurosauria</taxon>
        <taxon>Aves</taxon>
        <taxon>Neognathae</taxon>
        <taxon>Galloanserae</taxon>
        <taxon>Galliformes</taxon>
        <taxon>Phasianidae</taxon>
        <taxon>Phasianinae</taxon>
        <taxon>Pavo</taxon>
    </lineage>
</organism>
<dbReference type="SMART" id="SM00060">
    <property type="entry name" value="FN3"/>
    <property type="match status" value="6"/>
</dbReference>
<dbReference type="Pfam" id="PF00147">
    <property type="entry name" value="Fibrinogen_C"/>
    <property type="match status" value="1"/>
</dbReference>
<dbReference type="Pfam" id="PF00041">
    <property type="entry name" value="fn3"/>
    <property type="match status" value="6"/>
</dbReference>
<feature type="domain" description="Fibrinogen C-terminal" evidence="13">
    <location>
        <begin position="850"/>
        <end position="1067"/>
    </location>
</feature>
<dbReference type="CDD" id="cd00087">
    <property type="entry name" value="FReD"/>
    <property type="match status" value="1"/>
</dbReference>
<evidence type="ECO:0000256" key="1">
    <source>
        <dbReference type="ARBA" id="ARBA00004498"/>
    </source>
</evidence>
<dbReference type="InterPro" id="IPR050991">
    <property type="entry name" value="ECM_Regulatory_Proteins"/>
</dbReference>
<evidence type="ECO:0000313" key="15">
    <source>
        <dbReference type="Proteomes" id="UP000694428"/>
    </source>
</evidence>
<feature type="domain" description="Fibronectin type-III" evidence="12">
    <location>
        <begin position="264"/>
        <end position="353"/>
    </location>
</feature>
<evidence type="ECO:0000256" key="2">
    <source>
        <dbReference type="ARBA" id="ARBA00008673"/>
    </source>
</evidence>
<evidence type="ECO:0000313" key="14">
    <source>
        <dbReference type="Ensembl" id="ENSPSTP00000001231.1"/>
    </source>
</evidence>
<feature type="region of interest" description="Disordered" evidence="10">
    <location>
        <begin position="428"/>
        <end position="448"/>
    </location>
</feature>
<feature type="signal peptide" evidence="11">
    <location>
        <begin position="1"/>
        <end position="23"/>
    </location>
</feature>
<dbReference type="GO" id="GO:0030155">
    <property type="term" value="P:regulation of cell adhesion"/>
    <property type="evidence" value="ECO:0007669"/>
    <property type="project" value="TreeGrafter"/>
</dbReference>
<dbReference type="Gene3D" id="3.90.215.10">
    <property type="entry name" value="Gamma Fibrinogen, chain A, domain 1"/>
    <property type="match status" value="1"/>
</dbReference>
<dbReference type="Proteomes" id="UP000694428">
    <property type="component" value="Unplaced"/>
</dbReference>